<dbReference type="Proteomes" id="UP000762676">
    <property type="component" value="Unassembled WGS sequence"/>
</dbReference>
<feature type="compositionally biased region" description="Polar residues" evidence="1">
    <location>
        <begin position="55"/>
        <end position="72"/>
    </location>
</feature>
<protein>
    <submittedName>
        <fullName evidence="2">Uncharacterized protein</fullName>
    </submittedName>
</protein>
<evidence type="ECO:0000256" key="1">
    <source>
        <dbReference type="SAM" id="MobiDB-lite"/>
    </source>
</evidence>
<gene>
    <name evidence="2" type="ORF">ElyMa_003294700</name>
</gene>
<comment type="caution">
    <text evidence="2">The sequence shown here is derived from an EMBL/GenBank/DDBJ whole genome shotgun (WGS) entry which is preliminary data.</text>
</comment>
<name>A0AAV4JA28_9GAST</name>
<evidence type="ECO:0000313" key="2">
    <source>
        <dbReference type="EMBL" id="GFS19649.1"/>
    </source>
</evidence>
<evidence type="ECO:0000313" key="3">
    <source>
        <dbReference type="Proteomes" id="UP000762676"/>
    </source>
</evidence>
<proteinExistence type="predicted"/>
<keyword evidence="3" id="KW-1185">Reference proteome</keyword>
<dbReference type="AlphaFoldDB" id="A0AAV4JA28"/>
<reference evidence="2 3" key="1">
    <citation type="journal article" date="2021" name="Elife">
        <title>Chloroplast acquisition without the gene transfer in kleptoplastic sea slugs, Plakobranchus ocellatus.</title>
        <authorList>
            <person name="Maeda T."/>
            <person name="Takahashi S."/>
            <person name="Yoshida T."/>
            <person name="Shimamura S."/>
            <person name="Takaki Y."/>
            <person name="Nagai Y."/>
            <person name="Toyoda A."/>
            <person name="Suzuki Y."/>
            <person name="Arimoto A."/>
            <person name="Ishii H."/>
            <person name="Satoh N."/>
            <person name="Nishiyama T."/>
            <person name="Hasebe M."/>
            <person name="Maruyama T."/>
            <person name="Minagawa J."/>
            <person name="Obokata J."/>
            <person name="Shigenobu S."/>
        </authorList>
    </citation>
    <scope>NUCLEOTIDE SEQUENCE [LARGE SCALE GENOMIC DNA]</scope>
</reference>
<sequence>MALFTATASDTIEEIWELVQTLRQQNRERHKKKRSGNAPVSKNRPLDNGVPLPNINASGESHRTLSLQAQTT</sequence>
<accession>A0AAV4JA28</accession>
<organism evidence="2 3">
    <name type="scientific">Elysia marginata</name>
    <dbReference type="NCBI Taxonomy" id="1093978"/>
    <lineage>
        <taxon>Eukaryota</taxon>
        <taxon>Metazoa</taxon>
        <taxon>Spiralia</taxon>
        <taxon>Lophotrochozoa</taxon>
        <taxon>Mollusca</taxon>
        <taxon>Gastropoda</taxon>
        <taxon>Heterobranchia</taxon>
        <taxon>Euthyneura</taxon>
        <taxon>Panpulmonata</taxon>
        <taxon>Sacoglossa</taxon>
        <taxon>Placobranchoidea</taxon>
        <taxon>Plakobranchidae</taxon>
        <taxon>Elysia</taxon>
    </lineage>
</organism>
<feature type="region of interest" description="Disordered" evidence="1">
    <location>
        <begin position="23"/>
        <end position="72"/>
    </location>
</feature>
<dbReference type="EMBL" id="BMAT01006771">
    <property type="protein sequence ID" value="GFS19649.1"/>
    <property type="molecule type" value="Genomic_DNA"/>
</dbReference>